<keyword evidence="2" id="KW-1185">Reference proteome</keyword>
<dbReference type="SUPFAM" id="SSF56784">
    <property type="entry name" value="HAD-like"/>
    <property type="match status" value="1"/>
</dbReference>
<evidence type="ECO:0000313" key="1">
    <source>
        <dbReference type="EMBL" id="PRZ17865.1"/>
    </source>
</evidence>
<dbReference type="Proteomes" id="UP000238217">
    <property type="component" value="Unassembled WGS sequence"/>
</dbReference>
<dbReference type="AlphaFoldDB" id="A0A2T0YR41"/>
<proteinExistence type="predicted"/>
<accession>A0A2T0YR41</accession>
<dbReference type="Gene3D" id="3.40.50.1000">
    <property type="entry name" value="HAD superfamily/HAD-like"/>
    <property type="match status" value="1"/>
</dbReference>
<reference evidence="1 2" key="1">
    <citation type="submission" date="2018-03" db="EMBL/GenBank/DDBJ databases">
        <title>Comparative analysis of microorganisms from saline springs in Andes Mountain Range, Colombia.</title>
        <authorList>
            <person name="Rubin E."/>
        </authorList>
    </citation>
    <scope>NUCLEOTIDE SEQUENCE [LARGE SCALE GENOMIC DNA]</scope>
    <source>
        <strain evidence="1 2">CG 35</strain>
    </source>
</reference>
<name>A0A2T0YR41_9MICC</name>
<evidence type="ECO:0000313" key="2">
    <source>
        <dbReference type="Proteomes" id="UP000238217"/>
    </source>
</evidence>
<gene>
    <name evidence="1" type="ORF">BCL67_104219</name>
</gene>
<dbReference type="InterPro" id="IPR023214">
    <property type="entry name" value="HAD_sf"/>
</dbReference>
<comment type="caution">
    <text evidence="1">The sequence shown here is derived from an EMBL/GenBank/DDBJ whole genome shotgun (WGS) entry which is preliminary data.</text>
</comment>
<dbReference type="InterPro" id="IPR036412">
    <property type="entry name" value="HAD-like_sf"/>
</dbReference>
<sequence>MTREKLLLLDFDGTLCLGDAPVLFYADRVDALLAERGLSGHFPGTSVHEIVTRGFAENTLLAPQIQYDDAGVPLTVGSEATHDDAKAHPVSWPLQDGYQLVQLLARQAGLTDADSGRSFRAARLDLLAHGLENTDVHAPSGAQELLAETRRGAVVVLVTNSPADAFAPWLTALGLSDAFDLVINDARKPLGMPAALQRARAAGGDTAGGHAAGGEPEPQIAPDQVLSAGDIWANDLEHVHALGGTTVLIDRFGTGLGTPDHRVQDFDAVARVVDAWSRSTATV</sequence>
<dbReference type="Pfam" id="PF00702">
    <property type="entry name" value="Hydrolase"/>
    <property type="match status" value="1"/>
</dbReference>
<dbReference type="OrthoDB" id="3851389at2"/>
<dbReference type="EMBL" id="PVTY01000004">
    <property type="protein sequence ID" value="PRZ17865.1"/>
    <property type="molecule type" value="Genomic_DNA"/>
</dbReference>
<protein>
    <submittedName>
        <fullName evidence="1">FMN phosphatase YigB (HAD superfamily)</fullName>
    </submittedName>
</protein>
<dbReference type="RefSeq" id="WP_106122333.1">
    <property type="nucleotide sequence ID" value="NZ_PVTY01000004.1"/>
</dbReference>
<organism evidence="1 2">
    <name type="scientific">Nesterenkonia sandarakina</name>
    <dbReference type="NCBI Taxonomy" id="272918"/>
    <lineage>
        <taxon>Bacteria</taxon>
        <taxon>Bacillati</taxon>
        <taxon>Actinomycetota</taxon>
        <taxon>Actinomycetes</taxon>
        <taxon>Micrococcales</taxon>
        <taxon>Micrococcaceae</taxon>
        <taxon>Nesterenkonia</taxon>
    </lineage>
</organism>